<dbReference type="Proteomes" id="UP001596200">
    <property type="component" value="Unassembled WGS sequence"/>
</dbReference>
<organism evidence="2 3">
    <name type="scientific">Streptomyces pulveraceus</name>
    <dbReference type="NCBI Taxonomy" id="68258"/>
    <lineage>
        <taxon>Bacteria</taxon>
        <taxon>Bacillati</taxon>
        <taxon>Actinomycetota</taxon>
        <taxon>Actinomycetes</taxon>
        <taxon>Kitasatosporales</taxon>
        <taxon>Streptomycetaceae</taxon>
        <taxon>Streptomyces</taxon>
    </lineage>
</organism>
<evidence type="ECO:0000313" key="3">
    <source>
        <dbReference type="Proteomes" id="UP001596200"/>
    </source>
</evidence>
<feature type="compositionally biased region" description="Basic and acidic residues" evidence="1">
    <location>
        <begin position="1"/>
        <end position="27"/>
    </location>
</feature>
<evidence type="ECO:0000256" key="1">
    <source>
        <dbReference type="SAM" id="MobiDB-lite"/>
    </source>
</evidence>
<reference evidence="3" key="1">
    <citation type="journal article" date="2019" name="Int. J. Syst. Evol. Microbiol.">
        <title>The Global Catalogue of Microorganisms (GCM) 10K type strain sequencing project: providing services to taxonomists for standard genome sequencing and annotation.</title>
        <authorList>
            <consortium name="The Broad Institute Genomics Platform"/>
            <consortium name="The Broad Institute Genome Sequencing Center for Infectious Disease"/>
            <person name="Wu L."/>
            <person name="Ma J."/>
        </authorList>
    </citation>
    <scope>NUCLEOTIDE SEQUENCE [LARGE SCALE GENOMIC DNA]</scope>
    <source>
        <strain evidence="3">JCM 4147</strain>
    </source>
</reference>
<dbReference type="RefSeq" id="WP_344511271.1">
    <property type="nucleotide sequence ID" value="NZ_BAAATU010000019.1"/>
</dbReference>
<accession>A0ABW1GMC9</accession>
<protein>
    <submittedName>
        <fullName evidence="2">Uncharacterized protein</fullName>
    </submittedName>
</protein>
<feature type="compositionally biased region" description="Low complexity" evidence="1">
    <location>
        <begin position="61"/>
        <end position="76"/>
    </location>
</feature>
<dbReference type="EMBL" id="JBHSPU010000016">
    <property type="protein sequence ID" value="MFC5915248.1"/>
    <property type="molecule type" value="Genomic_DNA"/>
</dbReference>
<evidence type="ECO:0000313" key="2">
    <source>
        <dbReference type="EMBL" id="MFC5915248.1"/>
    </source>
</evidence>
<sequence length="76" mass="8111">MTAPDRRTPDGRGPRHQGVHDAVERTAARRNGRLPVGARAGGRQSAEQSDDRHPVAGLLPGGADVAQQRRQQAVGR</sequence>
<feature type="region of interest" description="Disordered" evidence="1">
    <location>
        <begin position="1"/>
        <end position="76"/>
    </location>
</feature>
<comment type="caution">
    <text evidence="2">The sequence shown here is derived from an EMBL/GenBank/DDBJ whole genome shotgun (WGS) entry which is preliminary data.</text>
</comment>
<gene>
    <name evidence="2" type="ORF">ACFP1B_17740</name>
</gene>
<proteinExistence type="predicted"/>
<name>A0ABW1GMC9_9ACTN</name>
<keyword evidence="3" id="KW-1185">Reference proteome</keyword>